<dbReference type="STRING" id="1182545.A0A072NY56"/>
<keyword evidence="2" id="KW-0521">NADP</keyword>
<dbReference type="Proteomes" id="UP000027920">
    <property type="component" value="Unassembled WGS sequence"/>
</dbReference>
<accession>A0A072NY56</accession>
<dbReference type="InterPro" id="IPR036291">
    <property type="entry name" value="NAD(P)-bd_dom_sf"/>
</dbReference>
<dbReference type="InterPro" id="IPR020904">
    <property type="entry name" value="Sc_DH/Rdtase_CS"/>
</dbReference>
<organism evidence="4 5">
    <name type="scientific">Exophiala aquamarina CBS 119918</name>
    <dbReference type="NCBI Taxonomy" id="1182545"/>
    <lineage>
        <taxon>Eukaryota</taxon>
        <taxon>Fungi</taxon>
        <taxon>Dikarya</taxon>
        <taxon>Ascomycota</taxon>
        <taxon>Pezizomycotina</taxon>
        <taxon>Eurotiomycetes</taxon>
        <taxon>Chaetothyriomycetidae</taxon>
        <taxon>Chaetothyriales</taxon>
        <taxon>Herpotrichiellaceae</taxon>
        <taxon>Exophiala</taxon>
    </lineage>
</organism>
<evidence type="ECO:0000256" key="2">
    <source>
        <dbReference type="ARBA" id="ARBA00022857"/>
    </source>
</evidence>
<comment type="similarity">
    <text evidence="1">Belongs to the short-chain dehydrogenases/reductases (SDR) family.</text>
</comment>
<gene>
    <name evidence="4" type="ORF">A1O9_11577</name>
</gene>
<name>A0A072NY56_9EURO</name>
<dbReference type="PANTHER" id="PTHR43008:SF7">
    <property type="entry name" value="SHORT CHAIN DEHYDROGENASE_REDUCTASE (AFU_ORTHOLOGUE AFUA_2G00830)"/>
    <property type="match status" value="1"/>
</dbReference>
<dbReference type="OrthoDB" id="5307821at2759"/>
<dbReference type="InterPro" id="IPR002347">
    <property type="entry name" value="SDR_fam"/>
</dbReference>
<dbReference type="PRINTS" id="PR00081">
    <property type="entry name" value="GDHRDH"/>
</dbReference>
<reference evidence="4 5" key="1">
    <citation type="submission" date="2013-03" db="EMBL/GenBank/DDBJ databases">
        <title>The Genome Sequence of Exophiala aquamarina CBS 119918.</title>
        <authorList>
            <consortium name="The Broad Institute Genomics Platform"/>
            <person name="Cuomo C."/>
            <person name="de Hoog S."/>
            <person name="Gorbushina A."/>
            <person name="Walker B."/>
            <person name="Young S.K."/>
            <person name="Zeng Q."/>
            <person name="Gargeya S."/>
            <person name="Fitzgerald M."/>
            <person name="Haas B."/>
            <person name="Abouelleil A."/>
            <person name="Allen A.W."/>
            <person name="Alvarado L."/>
            <person name="Arachchi H.M."/>
            <person name="Berlin A.M."/>
            <person name="Chapman S.B."/>
            <person name="Gainer-Dewar J."/>
            <person name="Goldberg J."/>
            <person name="Griggs A."/>
            <person name="Gujja S."/>
            <person name="Hansen M."/>
            <person name="Howarth C."/>
            <person name="Imamovic A."/>
            <person name="Ireland A."/>
            <person name="Larimer J."/>
            <person name="McCowan C."/>
            <person name="Murphy C."/>
            <person name="Pearson M."/>
            <person name="Poon T.W."/>
            <person name="Priest M."/>
            <person name="Roberts A."/>
            <person name="Saif S."/>
            <person name="Shea T."/>
            <person name="Sisk P."/>
            <person name="Sykes S."/>
            <person name="Wortman J."/>
            <person name="Nusbaum C."/>
            <person name="Birren B."/>
        </authorList>
    </citation>
    <scope>NUCLEOTIDE SEQUENCE [LARGE SCALE GENOMIC DNA]</scope>
    <source>
        <strain evidence="4 5">CBS 119918</strain>
    </source>
</reference>
<dbReference type="GO" id="GO:0050664">
    <property type="term" value="F:oxidoreductase activity, acting on NAD(P)H, oxygen as acceptor"/>
    <property type="evidence" value="ECO:0007669"/>
    <property type="project" value="TreeGrafter"/>
</dbReference>
<sequence>MSASAFRPGALALISGSASGVGYAFAAHCRRQGMNLALLDINKETLSKARSALESIDSQGKVQTYPLDVSDHSAWLSVRESLSTDFPSNKGIDFLLLNAGTSVKPTTAQPWEDIAYFQKTLNTNLFGVINGLSVLIPLVQKSTGPSAVVLTGSKQGITNPPGNPAYNASKASVRSLAEQLSHSLRTQGNPSYAPHVTAHLLVPGWTFTGLSGNAGPVSDEVAREKKPSGAWLGSQVAEYGVRKIEEGKFYVIVPDEDVDEALDQARVTWAAADITEGRSALSRWDETWKEKAAGWIKDDAEKRRK</sequence>
<evidence type="ECO:0000256" key="3">
    <source>
        <dbReference type="ARBA" id="ARBA00023002"/>
    </source>
</evidence>
<keyword evidence="3" id="KW-0560">Oxidoreductase</keyword>
<dbReference type="AlphaFoldDB" id="A0A072NY56"/>
<evidence type="ECO:0000256" key="1">
    <source>
        <dbReference type="ARBA" id="ARBA00006484"/>
    </source>
</evidence>
<dbReference type="SUPFAM" id="SSF51735">
    <property type="entry name" value="NAD(P)-binding Rossmann-fold domains"/>
    <property type="match status" value="1"/>
</dbReference>
<dbReference type="HOGENOM" id="CLU_010194_2_3_1"/>
<dbReference type="RefSeq" id="XP_013254927.1">
    <property type="nucleotide sequence ID" value="XM_013399473.1"/>
</dbReference>
<evidence type="ECO:0008006" key="6">
    <source>
        <dbReference type="Google" id="ProtNLM"/>
    </source>
</evidence>
<dbReference type="CDD" id="cd05233">
    <property type="entry name" value="SDR_c"/>
    <property type="match status" value="1"/>
</dbReference>
<evidence type="ECO:0000313" key="5">
    <source>
        <dbReference type="Proteomes" id="UP000027920"/>
    </source>
</evidence>
<dbReference type="Pfam" id="PF00106">
    <property type="entry name" value="adh_short"/>
    <property type="match status" value="1"/>
</dbReference>
<dbReference type="PANTHER" id="PTHR43008">
    <property type="entry name" value="BENZIL REDUCTASE"/>
    <property type="match status" value="1"/>
</dbReference>
<dbReference type="PROSITE" id="PS00061">
    <property type="entry name" value="ADH_SHORT"/>
    <property type="match status" value="1"/>
</dbReference>
<dbReference type="GO" id="GO:0016616">
    <property type="term" value="F:oxidoreductase activity, acting on the CH-OH group of donors, NAD or NADP as acceptor"/>
    <property type="evidence" value="ECO:0007669"/>
    <property type="project" value="UniProtKB-ARBA"/>
</dbReference>
<dbReference type="Gene3D" id="3.40.50.720">
    <property type="entry name" value="NAD(P)-binding Rossmann-like Domain"/>
    <property type="match status" value="1"/>
</dbReference>
<dbReference type="VEuPathDB" id="FungiDB:A1O9_11577"/>
<protein>
    <recommendedName>
        <fullName evidence="6">Short chain dehydrogenase/reductase</fullName>
    </recommendedName>
</protein>
<evidence type="ECO:0000313" key="4">
    <source>
        <dbReference type="EMBL" id="KEF52337.1"/>
    </source>
</evidence>
<comment type="caution">
    <text evidence="4">The sequence shown here is derived from an EMBL/GenBank/DDBJ whole genome shotgun (WGS) entry which is preliminary data.</text>
</comment>
<dbReference type="EMBL" id="AMGV01000018">
    <property type="protein sequence ID" value="KEF52337.1"/>
    <property type="molecule type" value="Genomic_DNA"/>
</dbReference>
<keyword evidence="5" id="KW-1185">Reference proteome</keyword>
<proteinExistence type="inferred from homology"/>
<dbReference type="GeneID" id="25286475"/>